<dbReference type="Pfam" id="PF07811">
    <property type="entry name" value="TadE"/>
    <property type="match status" value="1"/>
</dbReference>
<protein>
    <submittedName>
        <fullName evidence="3">Pilus assembly protein</fullName>
    </submittedName>
</protein>
<accession>A0AAE3TCP2</accession>
<name>A0AAE3TCP2_9RHOB</name>
<proteinExistence type="predicted"/>
<organism evidence="3 4">
    <name type="scientific">Psychromarinibacter sediminicola</name>
    <dbReference type="NCBI Taxonomy" id="3033385"/>
    <lineage>
        <taxon>Bacteria</taxon>
        <taxon>Pseudomonadati</taxon>
        <taxon>Pseudomonadota</taxon>
        <taxon>Alphaproteobacteria</taxon>
        <taxon>Rhodobacterales</taxon>
        <taxon>Paracoccaceae</taxon>
        <taxon>Psychromarinibacter</taxon>
    </lineage>
</organism>
<keyword evidence="1" id="KW-0812">Transmembrane</keyword>
<dbReference type="RefSeq" id="WP_275569975.1">
    <property type="nucleotide sequence ID" value="NZ_JARGYC010000155.1"/>
</dbReference>
<gene>
    <name evidence="3" type="ORF">P1J78_24430</name>
</gene>
<evidence type="ECO:0000259" key="2">
    <source>
        <dbReference type="Pfam" id="PF07811"/>
    </source>
</evidence>
<evidence type="ECO:0000313" key="4">
    <source>
        <dbReference type="Proteomes" id="UP001220964"/>
    </source>
</evidence>
<feature type="domain" description="TadE-like" evidence="2">
    <location>
        <begin position="13"/>
        <end position="45"/>
    </location>
</feature>
<reference evidence="3" key="1">
    <citation type="submission" date="2023-03" db="EMBL/GenBank/DDBJ databases">
        <title>Multiphase analysis and comparison of six strains from genera Psychromarinibacter, Lutimaribacter, and Maritimibacter, including a novel species: Psychromarinibacter sediminicola sp. nov.</title>
        <authorList>
            <person name="Wang Y.-H."/>
            <person name="Ye M.-Q."/>
            <person name="Du Z.-J."/>
        </authorList>
    </citation>
    <scope>NUCLEOTIDE SEQUENCE</scope>
    <source>
        <strain evidence="3">C21-152</strain>
    </source>
</reference>
<keyword evidence="4" id="KW-1185">Reference proteome</keyword>
<dbReference type="AlphaFoldDB" id="A0AAE3TCP2"/>
<dbReference type="EMBL" id="JARGYC010000155">
    <property type="protein sequence ID" value="MDF0603865.1"/>
    <property type="molecule type" value="Genomic_DNA"/>
</dbReference>
<keyword evidence="1" id="KW-0472">Membrane</keyword>
<dbReference type="InterPro" id="IPR012495">
    <property type="entry name" value="TadE-like_dom"/>
</dbReference>
<dbReference type="Proteomes" id="UP001220964">
    <property type="component" value="Unassembled WGS sequence"/>
</dbReference>
<evidence type="ECO:0000313" key="3">
    <source>
        <dbReference type="EMBL" id="MDF0603865.1"/>
    </source>
</evidence>
<keyword evidence="1" id="KW-1133">Transmembrane helix</keyword>
<comment type="caution">
    <text evidence="3">The sequence shown here is derived from an EMBL/GenBank/DDBJ whole genome shotgun (WGS) entry which is preliminary data.</text>
</comment>
<sequence>MTVIKRFFREDQGTATIETVLMLPLLIAILSLTVDLSLIFNSRAEVLRIMQDTNRNVSIGRIEDAQTAESYVKTKISHLAPNAMAQATITAGVINTTVWIPASDLMMTGFFDSILRITLTLSAQHMIEDWEA</sequence>
<evidence type="ECO:0000256" key="1">
    <source>
        <dbReference type="SAM" id="Phobius"/>
    </source>
</evidence>
<feature type="transmembrane region" description="Helical" evidence="1">
    <location>
        <begin position="20"/>
        <end position="40"/>
    </location>
</feature>